<feature type="domain" description="VOC" evidence="1">
    <location>
        <begin position="4"/>
        <end position="118"/>
    </location>
</feature>
<dbReference type="InterPro" id="IPR004360">
    <property type="entry name" value="Glyas_Fos-R_dOase_dom"/>
</dbReference>
<dbReference type="InterPro" id="IPR029068">
    <property type="entry name" value="Glyas_Bleomycin-R_OHBP_Dase"/>
</dbReference>
<evidence type="ECO:0000259" key="1">
    <source>
        <dbReference type="PROSITE" id="PS51819"/>
    </source>
</evidence>
<dbReference type="PANTHER" id="PTHR39175">
    <property type="entry name" value="FAMILY PROTEIN, PUTATIVE (AFU_ORTHOLOGUE AFUA_3G15060)-RELATED"/>
    <property type="match status" value="1"/>
</dbReference>
<evidence type="ECO:0000313" key="3">
    <source>
        <dbReference type="Proteomes" id="UP001183202"/>
    </source>
</evidence>
<dbReference type="EMBL" id="JAVREJ010000017">
    <property type="protein sequence ID" value="MDT0352215.1"/>
    <property type="molecule type" value="Genomic_DNA"/>
</dbReference>
<accession>A0ABU2NE32</accession>
<protein>
    <submittedName>
        <fullName evidence="2">Glyoxalase</fullName>
    </submittedName>
</protein>
<dbReference type="Proteomes" id="UP001183202">
    <property type="component" value="Unassembled WGS sequence"/>
</dbReference>
<dbReference type="Pfam" id="PF00903">
    <property type="entry name" value="Glyoxalase"/>
    <property type="match status" value="1"/>
</dbReference>
<dbReference type="PANTHER" id="PTHR39175:SF1">
    <property type="entry name" value="FAMILY PROTEIN, PUTATIVE (AFU_ORTHOLOGUE AFUA_3G15060)-RELATED"/>
    <property type="match status" value="1"/>
</dbReference>
<keyword evidence="3" id="KW-1185">Reference proteome</keyword>
<proteinExistence type="predicted"/>
<gene>
    <name evidence="2" type="ORF">RM445_22045</name>
</gene>
<sequence>MFTRLHHMQIAMPRDAEPQARAFFVDVLGMTEVPKPEVMARRGGAWFRAGGVELHLGAEDDFVPDRKGHPGILVDDLDDVAARLTRADWPLRWDDDFPGFRRFYANDPFGNRMEFLQER</sequence>
<name>A0ABU2NE32_9PSEU</name>
<dbReference type="RefSeq" id="WP_311558723.1">
    <property type="nucleotide sequence ID" value="NZ_JAVREJ010000017.1"/>
</dbReference>
<reference evidence="3" key="1">
    <citation type="submission" date="2023-07" db="EMBL/GenBank/DDBJ databases">
        <title>30 novel species of actinomycetes from the DSMZ collection.</title>
        <authorList>
            <person name="Nouioui I."/>
        </authorList>
    </citation>
    <scope>NUCLEOTIDE SEQUENCE [LARGE SCALE GENOMIC DNA]</scope>
    <source>
        <strain evidence="3">DSM 45834</strain>
    </source>
</reference>
<dbReference type="PROSITE" id="PS51819">
    <property type="entry name" value="VOC"/>
    <property type="match status" value="1"/>
</dbReference>
<dbReference type="SUPFAM" id="SSF54593">
    <property type="entry name" value="Glyoxalase/Bleomycin resistance protein/Dihydroxybiphenyl dioxygenase"/>
    <property type="match status" value="1"/>
</dbReference>
<dbReference type="InterPro" id="IPR037523">
    <property type="entry name" value="VOC_core"/>
</dbReference>
<dbReference type="Gene3D" id="3.10.180.10">
    <property type="entry name" value="2,3-Dihydroxybiphenyl 1,2-Dioxygenase, domain 1"/>
    <property type="match status" value="1"/>
</dbReference>
<comment type="caution">
    <text evidence="2">The sequence shown here is derived from an EMBL/GenBank/DDBJ whole genome shotgun (WGS) entry which is preliminary data.</text>
</comment>
<organism evidence="2 3">
    <name type="scientific">Pseudonocardia charpentierae</name>
    <dbReference type="NCBI Taxonomy" id="3075545"/>
    <lineage>
        <taxon>Bacteria</taxon>
        <taxon>Bacillati</taxon>
        <taxon>Actinomycetota</taxon>
        <taxon>Actinomycetes</taxon>
        <taxon>Pseudonocardiales</taxon>
        <taxon>Pseudonocardiaceae</taxon>
        <taxon>Pseudonocardia</taxon>
    </lineage>
</organism>
<evidence type="ECO:0000313" key="2">
    <source>
        <dbReference type="EMBL" id="MDT0352215.1"/>
    </source>
</evidence>